<keyword evidence="1" id="KW-0805">Transcription regulation</keyword>
<name>A0AAU9ESM8_9BACT</name>
<evidence type="ECO:0000313" key="6">
    <source>
        <dbReference type="Proteomes" id="UP001366166"/>
    </source>
</evidence>
<dbReference type="PROSITE" id="PS50949">
    <property type="entry name" value="HTH_GNTR"/>
    <property type="match status" value="1"/>
</dbReference>
<protein>
    <recommendedName>
        <fullName evidence="4">HTH gntR-type domain-containing protein</fullName>
    </recommendedName>
</protein>
<dbReference type="PRINTS" id="PR00035">
    <property type="entry name" value="HTHGNTR"/>
</dbReference>
<dbReference type="CDD" id="cd07377">
    <property type="entry name" value="WHTH_GntR"/>
    <property type="match status" value="1"/>
</dbReference>
<evidence type="ECO:0000256" key="3">
    <source>
        <dbReference type="ARBA" id="ARBA00023163"/>
    </source>
</evidence>
<dbReference type="Gene3D" id="1.20.120.530">
    <property type="entry name" value="GntR ligand-binding domain-like"/>
    <property type="match status" value="1"/>
</dbReference>
<dbReference type="Pfam" id="PF07729">
    <property type="entry name" value="FCD"/>
    <property type="match status" value="1"/>
</dbReference>
<keyword evidence="3" id="KW-0804">Transcription</keyword>
<dbReference type="SUPFAM" id="SSF46785">
    <property type="entry name" value="Winged helix' DNA-binding domain"/>
    <property type="match status" value="1"/>
</dbReference>
<sequence length="233" mass="25596">MSGKISLESVKHGRVSDSVREQITNLILAGELKVGDRLPTESELARQLGVSKVPVREAMISLQQMGLLTSRRGAGGGVFVCEPSPEPVGEALTLMLRLGKASIADLTQARLVIEPQVAALAARLASEEDLRRLGDTITTYQQVVEEDRPRSISDLDFHLVLADACGNTVLNLISRALVPLLYTNVRRHHLPPELRTLGIDGHVEIFEAVRRHDPDSAQETMARHVAQMATYWK</sequence>
<evidence type="ECO:0000256" key="1">
    <source>
        <dbReference type="ARBA" id="ARBA00023015"/>
    </source>
</evidence>
<accession>A0AAU9ESM8</accession>
<dbReference type="KEGG" id="dmp:FAK_06620"/>
<dbReference type="PANTHER" id="PTHR43537:SF5">
    <property type="entry name" value="UXU OPERON TRANSCRIPTIONAL REGULATOR"/>
    <property type="match status" value="1"/>
</dbReference>
<evidence type="ECO:0000313" key="5">
    <source>
        <dbReference type="EMBL" id="BEQ13596.1"/>
    </source>
</evidence>
<gene>
    <name evidence="5" type="ORF">FAK_06620</name>
</gene>
<proteinExistence type="predicted"/>
<dbReference type="SMART" id="SM00895">
    <property type="entry name" value="FCD"/>
    <property type="match status" value="1"/>
</dbReference>
<dbReference type="PANTHER" id="PTHR43537">
    <property type="entry name" value="TRANSCRIPTIONAL REGULATOR, GNTR FAMILY"/>
    <property type="match status" value="1"/>
</dbReference>
<dbReference type="RefSeq" id="WP_338605348.1">
    <property type="nucleotide sequence ID" value="NZ_AP028679.1"/>
</dbReference>
<dbReference type="SMART" id="SM00345">
    <property type="entry name" value="HTH_GNTR"/>
    <property type="match status" value="1"/>
</dbReference>
<dbReference type="Pfam" id="PF00392">
    <property type="entry name" value="GntR"/>
    <property type="match status" value="1"/>
</dbReference>
<dbReference type="InterPro" id="IPR008920">
    <property type="entry name" value="TF_FadR/GntR_C"/>
</dbReference>
<dbReference type="GO" id="GO:0003700">
    <property type="term" value="F:DNA-binding transcription factor activity"/>
    <property type="evidence" value="ECO:0007669"/>
    <property type="project" value="InterPro"/>
</dbReference>
<dbReference type="GO" id="GO:0003677">
    <property type="term" value="F:DNA binding"/>
    <property type="evidence" value="ECO:0007669"/>
    <property type="project" value="UniProtKB-KW"/>
</dbReference>
<keyword evidence="6" id="KW-1185">Reference proteome</keyword>
<dbReference type="InterPro" id="IPR000524">
    <property type="entry name" value="Tscrpt_reg_HTH_GntR"/>
</dbReference>
<dbReference type="Proteomes" id="UP001366166">
    <property type="component" value="Chromosome"/>
</dbReference>
<dbReference type="EMBL" id="AP028679">
    <property type="protein sequence ID" value="BEQ13596.1"/>
    <property type="molecule type" value="Genomic_DNA"/>
</dbReference>
<feature type="domain" description="HTH gntR-type" evidence="4">
    <location>
        <begin position="13"/>
        <end position="83"/>
    </location>
</feature>
<dbReference type="InterPro" id="IPR011711">
    <property type="entry name" value="GntR_C"/>
</dbReference>
<keyword evidence="2" id="KW-0238">DNA-binding</keyword>
<evidence type="ECO:0000259" key="4">
    <source>
        <dbReference type="PROSITE" id="PS50949"/>
    </source>
</evidence>
<reference evidence="6" key="1">
    <citation type="journal article" date="2023" name="Arch. Microbiol.">
        <title>Desulfoferula mesophilus gen. nov. sp. nov., a mesophilic sulfate-reducing bacterium isolated from a brackish lake sediment.</title>
        <authorList>
            <person name="Watanabe T."/>
            <person name="Yabe T."/>
            <person name="Tsuji J.M."/>
            <person name="Fukui M."/>
        </authorList>
    </citation>
    <scope>NUCLEOTIDE SEQUENCE [LARGE SCALE GENOMIC DNA]</scope>
    <source>
        <strain evidence="6">12FAK</strain>
    </source>
</reference>
<dbReference type="InterPro" id="IPR036388">
    <property type="entry name" value="WH-like_DNA-bd_sf"/>
</dbReference>
<dbReference type="AlphaFoldDB" id="A0AAU9ESM8"/>
<dbReference type="SUPFAM" id="SSF48008">
    <property type="entry name" value="GntR ligand-binding domain-like"/>
    <property type="match status" value="1"/>
</dbReference>
<dbReference type="Gene3D" id="1.10.10.10">
    <property type="entry name" value="Winged helix-like DNA-binding domain superfamily/Winged helix DNA-binding domain"/>
    <property type="match status" value="1"/>
</dbReference>
<organism evidence="5 6">
    <name type="scientific">Desulfoferula mesophila</name>
    <dbReference type="NCBI Taxonomy" id="3058419"/>
    <lineage>
        <taxon>Bacteria</taxon>
        <taxon>Pseudomonadati</taxon>
        <taxon>Thermodesulfobacteriota</taxon>
        <taxon>Desulfarculia</taxon>
        <taxon>Desulfarculales</taxon>
        <taxon>Desulfarculaceae</taxon>
        <taxon>Desulfoferula</taxon>
    </lineage>
</organism>
<dbReference type="InterPro" id="IPR036390">
    <property type="entry name" value="WH_DNA-bd_sf"/>
</dbReference>
<evidence type="ECO:0000256" key="2">
    <source>
        <dbReference type="ARBA" id="ARBA00023125"/>
    </source>
</evidence>